<dbReference type="AlphaFoldDB" id="A0A6A6N5V5"/>
<feature type="compositionally biased region" description="Basic and acidic residues" evidence="1">
    <location>
        <begin position="217"/>
        <end position="229"/>
    </location>
</feature>
<dbReference type="PANTHER" id="PTHR35317">
    <property type="entry name" value="OS04G0629600 PROTEIN"/>
    <property type="match status" value="1"/>
</dbReference>
<gene>
    <name evidence="3" type="ORF">GH714_020498</name>
</gene>
<feature type="region of interest" description="Disordered" evidence="1">
    <location>
        <begin position="213"/>
        <end position="238"/>
    </location>
</feature>
<dbReference type="EMBL" id="JAAGAX010000003">
    <property type="protein sequence ID" value="KAF2319918.1"/>
    <property type="molecule type" value="Genomic_DNA"/>
</dbReference>
<protein>
    <recommendedName>
        <fullName evidence="2">Reverse transcriptase Ty1/copia-type domain-containing protein</fullName>
    </recommendedName>
</protein>
<accession>A0A6A6N5V5</accession>
<dbReference type="Pfam" id="PF07727">
    <property type="entry name" value="RVT_2"/>
    <property type="match status" value="1"/>
</dbReference>
<evidence type="ECO:0000313" key="4">
    <source>
        <dbReference type="Proteomes" id="UP000467840"/>
    </source>
</evidence>
<feature type="domain" description="Reverse transcriptase Ty1/copia-type" evidence="2">
    <location>
        <begin position="240"/>
        <end position="308"/>
    </location>
</feature>
<comment type="caution">
    <text evidence="3">The sequence shown here is derived from an EMBL/GenBank/DDBJ whole genome shotgun (WGS) entry which is preliminary data.</text>
</comment>
<dbReference type="PANTHER" id="PTHR35317:SF27">
    <property type="entry name" value="RETROVIRUS-RELATED POL POLYPROTEIN FROM TRANSPOSON TNT 1-94"/>
    <property type="match status" value="1"/>
</dbReference>
<reference evidence="3 4" key="1">
    <citation type="journal article" date="2020" name="Mol. Plant">
        <title>The Chromosome-Based Rubber Tree Genome Provides New Insights into Spurge Genome Evolution and Rubber Biosynthesis.</title>
        <authorList>
            <person name="Liu J."/>
            <person name="Shi C."/>
            <person name="Shi C.C."/>
            <person name="Li W."/>
            <person name="Zhang Q.J."/>
            <person name="Zhang Y."/>
            <person name="Li K."/>
            <person name="Lu H.F."/>
            <person name="Shi C."/>
            <person name="Zhu S.T."/>
            <person name="Xiao Z.Y."/>
            <person name="Nan H."/>
            <person name="Yue Y."/>
            <person name="Zhu X.G."/>
            <person name="Wu Y."/>
            <person name="Hong X.N."/>
            <person name="Fan G.Y."/>
            <person name="Tong Y."/>
            <person name="Zhang D."/>
            <person name="Mao C.L."/>
            <person name="Liu Y.L."/>
            <person name="Hao S.J."/>
            <person name="Liu W.Q."/>
            <person name="Lv M.Q."/>
            <person name="Zhang H.B."/>
            <person name="Liu Y."/>
            <person name="Hu-Tang G.R."/>
            <person name="Wang J.P."/>
            <person name="Wang J.H."/>
            <person name="Sun Y.H."/>
            <person name="Ni S.B."/>
            <person name="Chen W.B."/>
            <person name="Zhang X.C."/>
            <person name="Jiao Y.N."/>
            <person name="Eichler E.E."/>
            <person name="Li G.H."/>
            <person name="Liu X."/>
            <person name="Gao L.Z."/>
        </authorList>
    </citation>
    <scope>NUCLEOTIDE SEQUENCE [LARGE SCALE GENOMIC DNA]</scope>
    <source>
        <strain evidence="4">cv. GT1</strain>
        <tissue evidence="3">Leaf</tissue>
    </source>
</reference>
<evidence type="ECO:0000259" key="2">
    <source>
        <dbReference type="Pfam" id="PF07727"/>
    </source>
</evidence>
<dbReference type="Proteomes" id="UP000467840">
    <property type="component" value="Chromosome 10"/>
</dbReference>
<evidence type="ECO:0000313" key="3">
    <source>
        <dbReference type="EMBL" id="KAF2319918.1"/>
    </source>
</evidence>
<dbReference type="Pfam" id="PF14223">
    <property type="entry name" value="Retrotran_gag_2"/>
    <property type="match status" value="1"/>
</dbReference>
<organism evidence="3 4">
    <name type="scientific">Hevea brasiliensis</name>
    <name type="common">Para rubber tree</name>
    <name type="synonym">Siphonia brasiliensis</name>
    <dbReference type="NCBI Taxonomy" id="3981"/>
    <lineage>
        <taxon>Eukaryota</taxon>
        <taxon>Viridiplantae</taxon>
        <taxon>Streptophyta</taxon>
        <taxon>Embryophyta</taxon>
        <taxon>Tracheophyta</taxon>
        <taxon>Spermatophyta</taxon>
        <taxon>Magnoliopsida</taxon>
        <taxon>eudicotyledons</taxon>
        <taxon>Gunneridae</taxon>
        <taxon>Pentapetalae</taxon>
        <taxon>rosids</taxon>
        <taxon>fabids</taxon>
        <taxon>Malpighiales</taxon>
        <taxon>Euphorbiaceae</taxon>
        <taxon>Crotonoideae</taxon>
        <taxon>Micrandreae</taxon>
        <taxon>Hevea</taxon>
    </lineage>
</organism>
<keyword evidence="4" id="KW-1185">Reference proteome</keyword>
<evidence type="ECO:0000256" key="1">
    <source>
        <dbReference type="SAM" id="MobiDB-lite"/>
    </source>
</evidence>
<name>A0A6A6N5V5_HEVBR</name>
<proteinExistence type="predicted"/>
<sequence length="413" mass="47292">MALDYVQLAIPCFDGYYDHWSILMENFLRSKEYWHIVTVGVVESAAGSILSEAQKPELESSKLKDLKVKNYLFHAIDHPILETILCKDTSKQIQDSIKRKYQGNARTKRAQLQILRGEFETLCMKSGETVLEYFSRMMAIVNKMRIHGERLKDVTIMEKILCSMIVKFNVACSIKDSKDIDALLIDELQSSLLLHKQKINQQEKEEQALKVATNSKGDGHEKGKWEGKNGHHKNEKSRAGNDRVMFENFKRSMVLEFDMSDLAMMHYFLGIEVSQCADGIFISQKKYVRESLDRFWLKDCNSVKSPIEFSLKLTKDSNGRKVGSTLDKHTVGSLMYLTGTSPDVMYVVSLIRRLTFDLASHPTTTSSSLFIDDVKNLLATISVHPTMIVVDDHEISTLPRHKRKIKVQFVIKK</sequence>
<dbReference type="InterPro" id="IPR013103">
    <property type="entry name" value="RVT_2"/>
</dbReference>